<dbReference type="PANTHER" id="PTHR43371:SF1">
    <property type="entry name" value="RIBONUCLEOSIDE-DIPHOSPHATE REDUCTASE"/>
    <property type="match status" value="1"/>
</dbReference>
<protein>
    <recommendedName>
        <fullName evidence="9">Vitamin B12-dependent ribonucleotide reductase</fullName>
        <ecNumber evidence="9">1.17.4.1</ecNumber>
    </recommendedName>
</protein>
<dbReference type="InterPro" id="IPR013509">
    <property type="entry name" value="RNR_lsu_N"/>
</dbReference>
<dbReference type="EMBL" id="LGFT01000023">
    <property type="protein sequence ID" value="KUK44522.1"/>
    <property type="molecule type" value="Genomic_DNA"/>
</dbReference>
<feature type="domain" description="Ribonucleotide reductase large subunit N-terminal" evidence="10">
    <location>
        <begin position="41"/>
        <end position="117"/>
    </location>
</feature>
<evidence type="ECO:0000256" key="1">
    <source>
        <dbReference type="ARBA" id="ARBA00001922"/>
    </source>
</evidence>
<sequence length="634" mass="69249">MEGMEEVGQVKDHETMRVDKVGDERRSALEEPGHDLAPTLGLFAPELLRKRYLRRDELGNVSETPEEMFSRVARHVAQAEGRFGGDRGAVASKFRDVMSQGLFLPNSPTLMNAGLSLGQLSACFVLPVEDSMDGIFGALKEMAKIHQSGGGTGFSFSSLRPKGDPVRATGGIASGPVSFMEVFDAATEVIKQGGRRRGANMAVLRADHPDILEFVRAKETPGRLQNFNLSVGITDDQMAKARSGGGIDLVNPRSGLVTETIDASGLLREIATHAWHRGDPGVLFLDRINERHPLSGTIEATNPCGEQPLLPYESCNLGSINLSRFVEGGEVEWDRLSETARLAVRFLDDVIEVNRFPLRKIRDATLRSRKIGLGVMGFAEMLIELGISYNSEEAIRLAEETMKSIAETARDESQKLGEERGSFPLLEESSLKYNAMRNATVTTVAPTGSISIIAGTSPGIEPLFGLSFSRDLIGDEMVVTSPLFERITKERGVYSETLMREVARRGTLSGVGGVPNDLRDLFVTAMEVPPAQHVKIQAAFQRYTDNGVSKTVNLPQEATVEDVLGIFTLAFELGCKGITVYRYGCRDQLLYLGEGGRKEKRGKERETRRAKDMVTDAVTDVKTVTGTGRCSLCD</sequence>
<comment type="caution">
    <text evidence="12">The sequence shown here is derived from an EMBL/GenBank/DDBJ whole genome shotgun (WGS) entry which is preliminary data.</text>
</comment>
<evidence type="ECO:0000256" key="4">
    <source>
        <dbReference type="ARBA" id="ARBA00022741"/>
    </source>
</evidence>
<dbReference type="InterPro" id="IPR013344">
    <property type="entry name" value="RNR_NrdJ/NrdZ"/>
</dbReference>
<name>A0A101FUE0_9EURY</name>
<dbReference type="GO" id="GO:0071897">
    <property type="term" value="P:DNA biosynthetic process"/>
    <property type="evidence" value="ECO:0007669"/>
    <property type="project" value="UniProtKB-KW"/>
</dbReference>
<evidence type="ECO:0000256" key="7">
    <source>
        <dbReference type="ARBA" id="ARBA00023285"/>
    </source>
</evidence>
<dbReference type="Proteomes" id="UP000053961">
    <property type="component" value="Unassembled WGS sequence"/>
</dbReference>
<reference evidence="14 15" key="2">
    <citation type="journal article" date="2015" name="MBio">
        <title>Genome-Resolved Metagenomic Analysis Reveals Roles for Candidate Phyla and Other Microbial Community Members in Biogeochemical Transformations in Oil Reservoirs.</title>
        <authorList>
            <person name="Hu P."/>
            <person name="Tom L."/>
            <person name="Singh A."/>
            <person name="Thomas B.C."/>
            <person name="Baker B.J."/>
            <person name="Piceno Y.M."/>
            <person name="Andersen G.L."/>
            <person name="Banfield J.F."/>
        </authorList>
    </citation>
    <scope>NUCLEOTIDE SEQUENCE [LARGE SCALE GENOMIC DNA]</scope>
    <source>
        <strain evidence="12">57_489</strain>
    </source>
</reference>
<dbReference type="AlphaFoldDB" id="A0A101FUE0"/>
<dbReference type="EMBL" id="LGHB01000030">
    <property type="protein sequence ID" value="KUK95638.1"/>
    <property type="molecule type" value="Genomic_DNA"/>
</dbReference>
<keyword evidence="6" id="KW-1015">Disulfide bond</keyword>
<dbReference type="GO" id="GO:0009263">
    <property type="term" value="P:deoxyribonucleotide biosynthetic process"/>
    <property type="evidence" value="ECO:0007669"/>
    <property type="project" value="InterPro"/>
</dbReference>
<keyword evidence="7 9" id="KW-0170">Cobalt</keyword>
<dbReference type="SUPFAM" id="SSF48168">
    <property type="entry name" value="R1 subunit of ribonucleotide reductase, N-terminal domain"/>
    <property type="match status" value="1"/>
</dbReference>
<evidence type="ECO:0000256" key="6">
    <source>
        <dbReference type="ARBA" id="ARBA00023157"/>
    </source>
</evidence>
<evidence type="ECO:0000259" key="11">
    <source>
        <dbReference type="Pfam" id="PF02867"/>
    </source>
</evidence>
<evidence type="ECO:0000256" key="2">
    <source>
        <dbReference type="ARBA" id="ARBA00007405"/>
    </source>
</evidence>
<dbReference type="Pfam" id="PF02867">
    <property type="entry name" value="Ribonuc_red_lgC"/>
    <property type="match status" value="1"/>
</dbReference>
<dbReference type="PATRIC" id="fig|301375.6.peg.917"/>
<dbReference type="Pfam" id="PF00317">
    <property type="entry name" value="Ribonuc_red_lgN"/>
    <property type="match status" value="1"/>
</dbReference>
<dbReference type="GO" id="GO:0005524">
    <property type="term" value="F:ATP binding"/>
    <property type="evidence" value="ECO:0007669"/>
    <property type="project" value="InterPro"/>
</dbReference>
<evidence type="ECO:0000256" key="9">
    <source>
        <dbReference type="RuleBase" id="RU364064"/>
    </source>
</evidence>
<keyword evidence="3 9" id="KW-0846">Cobalamin</keyword>
<dbReference type="GO" id="GO:0004748">
    <property type="term" value="F:ribonucleoside-diphosphate reductase activity, thioredoxin disulfide as acceptor"/>
    <property type="evidence" value="ECO:0007669"/>
    <property type="project" value="UniProtKB-EC"/>
</dbReference>
<dbReference type="EC" id="1.17.4.1" evidence="9"/>
<proteinExistence type="inferred from homology"/>
<accession>A0A101FUE0</accession>
<comment type="similarity">
    <text evidence="2 9">Belongs to the ribonucleoside diphosphate reductase class-2 family.</text>
</comment>
<dbReference type="Gene3D" id="3.20.70.20">
    <property type="match status" value="1"/>
</dbReference>
<evidence type="ECO:0000313" key="14">
    <source>
        <dbReference type="Proteomes" id="UP000053961"/>
    </source>
</evidence>
<comment type="cofactor">
    <cofactor evidence="1 9">
        <name>adenosylcob(III)alamin</name>
        <dbReference type="ChEBI" id="CHEBI:18408"/>
    </cofactor>
</comment>
<keyword evidence="4 9" id="KW-0547">Nucleotide-binding</keyword>
<keyword evidence="5 9" id="KW-0560">Oxidoreductase</keyword>
<dbReference type="SUPFAM" id="SSF51998">
    <property type="entry name" value="PFL-like glycyl radical enzymes"/>
    <property type="match status" value="1"/>
</dbReference>
<dbReference type="InterPro" id="IPR008926">
    <property type="entry name" value="RNR_R1-su_N"/>
</dbReference>
<dbReference type="PANTHER" id="PTHR43371">
    <property type="entry name" value="VITAMIN B12-DEPENDENT RIBONUCLEOTIDE REDUCTASE"/>
    <property type="match status" value="1"/>
</dbReference>
<evidence type="ECO:0000313" key="12">
    <source>
        <dbReference type="EMBL" id="KUK44522.1"/>
    </source>
</evidence>
<dbReference type="CDD" id="cd02888">
    <property type="entry name" value="RNR_II_dimer"/>
    <property type="match status" value="1"/>
</dbReference>
<evidence type="ECO:0000313" key="13">
    <source>
        <dbReference type="EMBL" id="KUK95638.1"/>
    </source>
</evidence>
<dbReference type="GO" id="GO:0031419">
    <property type="term" value="F:cobalamin binding"/>
    <property type="evidence" value="ECO:0007669"/>
    <property type="project" value="UniProtKB-KW"/>
</dbReference>
<dbReference type="NCBIfam" id="TIGR02504">
    <property type="entry name" value="NrdJ_Z"/>
    <property type="match status" value="1"/>
</dbReference>
<evidence type="ECO:0000313" key="15">
    <source>
        <dbReference type="Proteomes" id="UP000057043"/>
    </source>
</evidence>
<keyword evidence="9" id="KW-0237">DNA synthesis</keyword>
<dbReference type="InterPro" id="IPR000788">
    <property type="entry name" value="RNR_lg_C"/>
</dbReference>
<reference evidence="13" key="1">
    <citation type="journal article" date="2015" name="MBio">
        <title>Genome-resolved metagenomic analysis reveals roles for candidate phyla and other microbial community members in biogeochemical transformations in oil reservoirs.</title>
        <authorList>
            <person name="Hu P."/>
            <person name="Tom L."/>
            <person name="Singh A."/>
            <person name="Thomas B.C."/>
            <person name="Baker B.J."/>
            <person name="Piceno Y.M."/>
            <person name="Andersen G.L."/>
            <person name="Banfield J.F."/>
        </authorList>
    </citation>
    <scope>NUCLEOTIDE SEQUENCE [LARGE SCALE GENOMIC DNA]</scope>
    <source>
        <strain evidence="13">56_747</strain>
    </source>
</reference>
<evidence type="ECO:0000256" key="8">
    <source>
        <dbReference type="ARBA" id="ARBA00047754"/>
    </source>
</evidence>
<dbReference type="Proteomes" id="UP000057043">
    <property type="component" value="Unassembled WGS sequence"/>
</dbReference>
<gene>
    <name evidence="12" type="ORF">XD72_1130</name>
    <name evidence="13" type="ORF">XE07_1714</name>
</gene>
<organism evidence="12 15">
    <name type="scientific">Methanothrix harundinacea</name>
    <dbReference type="NCBI Taxonomy" id="301375"/>
    <lineage>
        <taxon>Archaea</taxon>
        <taxon>Methanobacteriati</taxon>
        <taxon>Methanobacteriota</taxon>
        <taxon>Stenosarchaea group</taxon>
        <taxon>Methanomicrobia</taxon>
        <taxon>Methanotrichales</taxon>
        <taxon>Methanotrichaceae</taxon>
        <taxon>Methanothrix</taxon>
    </lineage>
</organism>
<evidence type="ECO:0000256" key="5">
    <source>
        <dbReference type="ARBA" id="ARBA00023002"/>
    </source>
</evidence>
<comment type="catalytic activity">
    <reaction evidence="8 9">
        <text>a 2'-deoxyribonucleoside 5'-diphosphate + [thioredoxin]-disulfide + H2O = a ribonucleoside 5'-diphosphate + [thioredoxin]-dithiol</text>
        <dbReference type="Rhea" id="RHEA:23252"/>
        <dbReference type="Rhea" id="RHEA-COMP:10698"/>
        <dbReference type="Rhea" id="RHEA-COMP:10700"/>
        <dbReference type="ChEBI" id="CHEBI:15377"/>
        <dbReference type="ChEBI" id="CHEBI:29950"/>
        <dbReference type="ChEBI" id="CHEBI:50058"/>
        <dbReference type="ChEBI" id="CHEBI:57930"/>
        <dbReference type="ChEBI" id="CHEBI:73316"/>
        <dbReference type="EC" id="1.17.4.1"/>
    </reaction>
</comment>
<dbReference type="InterPro" id="IPR050862">
    <property type="entry name" value="RdRp_reductase_class-2"/>
</dbReference>
<comment type="function">
    <text evidence="9">Catalyzes the reduction of ribonucleotides to deoxyribonucleotides. May function to provide a pool of deoxyribonucleotide precursors for DNA repair during oxygen limitation and/or for immediate growth after restoration of oxygen.</text>
</comment>
<dbReference type="UniPathway" id="UPA00326"/>
<evidence type="ECO:0000259" key="10">
    <source>
        <dbReference type="Pfam" id="PF00317"/>
    </source>
</evidence>
<feature type="domain" description="Ribonucleotide reductase large subunit C-terminal" evidence="11">
    <location>
        <begin position="121"/>
        <end position="431"/>
    </location>
</feature>
<dbReference type="PRINTS" id="PR01183">
    <property type="entry name" value="RIBORDTASEM1"/>
</dbReference>
<evidence type="ECO:0000256" key="3">
    <source>
        <dbReference type="ARBA" id="ARBA00022628"/>
    </source>
</evidence>